<dbReference type="OrthoDB" id="9777638at2"/>
<dbReference type="InterPro" id="IPR013216">
    <property type="entry name" value="Methyltransf_11"/>
</dbReference>
<keyword evidence="3" id="KW-1185">Reference proteome</keyword>
<evidence type="ECO:0000313" key="3">
    <source>
        <dbReference type="Proteomes" id="UP000093053"/>
    </source>
</evidence>
<gene>
    <name evidence="2" type="ORF">BBK82_38905</name>
</gene>
<dbReference type="CDD" id="cd02440">
    <property type="entry name" value="AdoMet_MTases"/>
    <property type="match status" value="1"/>
</dbReference>
<dbReference type="Gene3D" id="3.40.50.150">
    <property type="entry name" value="Vaccinia Virus protein VP39"/>
    <property type="match status" value="1"/>
</dbReference>
<dbReference type="KEGG" id="led:BBK82_38905"/>
<dbReference type="SUPFAM" id="SSF53335">
    <property type="entry name" value="S-adenosyl-L-methionine-dependent methyltransferases"/>
    <property type="match status" value="1"/>
</dbReference>
<sequence>MSEVNAEQAALWNTSGQGWARVQDTVGQILRPFEELLVEKATEKPRTRVLDVGCGTGGVTRSIAEATGAECVGVDIAESMVAAAKEHGKAEFLLADAQTHTFDRSFDLIVSRFGVMFFADPEAAFENLRRAAEPGGELCFVTWRPQEENPFMLTGDRVAAEINPDAPARDADGPGPFSLSDPDRVRQVLAGWANVEVTPIDRTARLPEEVLLPYLKNMGPVSRALKEAPEAERDGILDRVRGAFDEYVHDGEVSFPTATWRITASAPL</sequence>
<organism evidence="2 3">
    <name type="scientific">Lentzea guizhouensis</name>
    <dbReference type="NCBI Taxonomy" id="1586287"/>
    <lineage>
        <taxon>Bacteria</taxon>
        <taxon>Bacillati</taxon>
        <taxon>Actinomycetota</taxon>
        <taxon>Actinomycetes</taxon>
        <taxon>Pseudonocardiales</taxon>
        <taxon>Pseudonocardiaceae</taxon>
        <taxon>Lentzea</taxon>
    </lineage>
</organism>
<reference evidence="2 3" key="1">
    <citation type="submission" date="2016-07" db="EMBL/GenBank/DDBJ databases">
        <title>Complete genome sequence of the Lentzea guizhouensis DHS C013.</title>
        <authorList>
            <person name="Cao C."/>
        </authorList>
    </citation>
    <scope>NUCLEOTIDE SEQUENCE [LARGE SCALE GENOMIC DNA]</scope>
    <source>
        <strain evidence="2 3">DHS C013</strain>
    </source>
</reference>
<evidence type="ECO:0000313" key="2">
    <source>
        <dbReference type="EMBL" id="ANZ41070.1"/>
    </source>
</evidence>
<dbReference type="PANTHER" id="PTHR43591:SF24">
    <property type="entry name" value="2-METHOXY-6-POLYPRENYL-1,4-BENZOQUINOL METHYLASE, MITOCHONDRIAL"/>
    <property type="match status" value="1"/>
</dbReference>
<protein>
    <recommendedName>
        <fullName evidence="1">Methyltransferase type 11 domain-containing protein</fullName>
    </recommendedName>
</protein>
<proteinExistence type="predicted"/>
<dbReference type="InterPro" id="IPR029063">
    <property type="entry name" value="SAM-dependent_MTases_sf"/>
</dbReference>
<accession>A0A1B2HTL3</accession>
<feature type="domain" description="Methyltransferase type 11" evidence="1">
    <location>
        <begin position="50"/>
        <end position="140"/>
    </location>
</feature>
<dbReference type="RefSeq" id="WP_065919407.1">
    <property type="nucleotide sequence ID" value="NZ_CP016793.1"/>
</dbReference>
<dbReference type="PANTHER" id="PTHR43591">
    <property type="entry name" value="METHYLTRANSFERASE"/>
    <property type="match status" value="1"/>
</dbReference>
<evidence type="ECO:0000259" key="1">
    <source>
        <dbReference type="Pfam" id="PF08241"/>
    </source>
</evidence>
<dbReference type="Proteomes" id="UP000093053">
    <property type="component" value="Chromosome"/>
</dbReference>
<name>A0A1B2HTL3_9PSEU</name>
<dbReference type="EMBL" id="CP016793">
    <property type="protein sequence ID" value="ANZ41070.1"/>
    <property type="molecule type" value="Genomic_DNA"/>
</dbReference>
<dbReference type="Pfam" id="PF08241">
    <property type="entry name" value="Methyltransf_11"/>
    <property type="match status" value="1"/>
</dbReference>
<dbReference type="AlphaFoldDB" id="A0A1B2HTL3"/>
<dbReference type="GO" id="GO:0008757">
    <property type="term" value="F:S-adenosylmethionine-dependent methyltransferase activity"/>
    <property type="evidence" value="ECO:0007669"/>
    <property type="project" value="InterPro"/>
</dbReference>